<evidence type="ECO:0000256" key="1">
    <source>
        <dbReference type="SAM" id="Phobius"/>
    </source>
</evidence>
<evidence type="ECO:0000313" key="2">
    <source>
        <dbReference type="EMBL" id="GAW96570.1"/>
    </source>
</evidence>
<keyword evidence="1" id="KW-1133">Transmembrane helix</keyword>
<keyword evidence="1" id="KW-0472">Membrane</keyword>
<dbReference type="EMBL" id="BDQM01000016">
    <property type="protein sequence ID" value="GAW96570.1"/>
    <property type="molecule type" value="Genomic_DNA"/>
</dbReference>
<reference evidence="2 3" key="1">
    <citation type="submission" date="2017-06" db="EMBL/GenBank/DDBJ databases">
        <title>Whole Genome Sequences of Colwellia marinimaniae MTCD1.</title>
        <authorList>
            <person name="Kusumoto H."/>
            <person name="Inoue M."/>
            <person name="Tanikawa K."/>
            <person name="Maeji H."/>
            <person name="Cameron J.H."/>
            <person name="Bartlett D.H."/>
        </authorList>
    </citation>
    <scope>NUCLEOTIDE SEQUENCE [LARGE SCALE GENOMIC DNA]</scope>
    <source>
        <strain evidence="2 3">MTCD1</strain>
    </source>
</reference>
<sequence length="34" mass="3591">MGGSYSITSGMVMFPFMFGVGIFFITVKIPLAGS</sequence>
<proteinExistence type="predicted"/>
<keyword evidence="1" id="KW-0812">Transmembrane</keyword>
<feature type="transmembrane region" description="Helical" evidence="1">
    <location>
        <begin position="12"/>
        <end position="31"/>
    </location>
</feature>
<organism evidence="2 3">
    <name type="scientific">Colwellia marinimaniae</name>
    <dbReference type="NCBI Taxonomy" id="1513592"/>
    <lineage>
        <taxon>Bacteria</taxon>
        <taxon>Pseudomonadati</taxon>
        <taxon>Pseudomonadota</taxon>
        <taxon>Gammaproteobacteria</taxon>
        <taxon>Alteromonadales</taxon>
        <taxon>Colwelliaceae</taxon>
        <taxon>Colwellia</taxon>
    </lineage>
</organism>
<accession>A0ABQ0MW33</accession>
<name>A0ABQ0MW33_9GAMM</name>
<evidence type="ECO:0000313" key="3">
    <source>
        <dbReference type="Proteomes" id="UP000197068"/>
    </source>
</evidence>
<keyword evidence="3" id="KW-1185">Reference proteome</keyword>
<comment type="caution">
    <text evidence="2">The sequence shown here is derived from an EMBL/GenBank/DDBJ whole genome shotgun (WGS) entry which is preliminary data.</text>
</comment>
<gene>
    <name evidence="2" type="ORF">MTCD1_02189</name>
</gene>
<dbReference type="Proteomes" id="UP000197068">
    <property type="component" value="Unassembled WGS sequence"/>
</dbReference>
<protein>
    <submittedName>
        <fullName evidence="2">Uncharacterized protein</fullName>
    </submittedName>
</protein>